<evidence type="ECO:0000256" key="3">
    <source>
        <dbReference type="RuleBase" id="RU361196"/>
    </source>
</evidence>
<keyword evidence="2 3" id="KW-0119">Carbohydrate metabolism</keyword>
<accession>A0AA37F9X4</accession>
<proteinExistence type="inferred from homology"/>
<dbReference type="InterPro" id="IPR019248">
    <property type="entry name" value="Glucodextran_C"/>
</dbReference>
<name>A0AA37F9X4_9ARCH</name>
<evidence type="ECO:0000313" key="8">
    <source>
        <dbReference type="Proteomes" id="UP000632195"/>
    </source>
</evidence>
<dbReference type="GO" id="GO:0005975">
    <property type="term" value="P:carbohydrate metabolic process"/>
    <property type="evidence" value="ECO:0007669"/>
    <property type="project" value="InterPro"/>
</dbReference>
<sequence length="1671" mass="183709">MNSSKTRILVLTMVLIFVSSLFLGSASAVSAAPSQSGGANYINVSEANITFTGNVTNDFSGHQIYENTHATPWGPDNNLTALYVSFNSTYLFIGVKEIIDGNSLMVFLSNDTNTQYGTYNMTNLNTWNRAISFTSPVNYFAAVYFGGPNSDPSGEDAFMVNSPLSASNTSPSAVSIQNYFVFGGSNNTVEIRIPWQALFPYGYSGTLHMNISAFIVGGSGAWVGIGMPYSQVGKYNDGNSISEFVVNDTIGLNFGQVNIPSTVKTTTPTAPPINLAIIFNDHQPLYKVVGSNYYVLPWTEAHATAEYIEQALIAHMFPEVNVTYELSGSLLYQLVNISTDPEFNDTFIHYAFVPYSELNTTQNRSLLANLTYDYFSIPSYVFSLNEPASNLYAQLHSLWVSGKTLNATQFEDAKVLWFLYDVSTPLVEGQLGAQWKNSTIWALHNQTSFNQTDLKEILQYSKWLTGQVIPAFRSDMQGNTSGSNNVELFTSPFYHPLTPLLLANNLTGPAGTIYKASYFSDVLAQMNISRGQFYHLFGQWPTGMYAPEFTVSYQMIQAANESGAIWMNAADAALQGSGIDALPYGNGGNVTQMLNLYTPYKALGPNNTSIYVFFRDGYISNDWAFNFGSMPTWTAVDTFINYLKGIYSAIPASDHEHVLVTVGLDGENWMFMSPFAEDGVPFLEDLYTALEQNSTYIHTVTPQQYLEMVKQEGYQLPVLKHIATAGWNGGNGKPAPYQSNIYLTQWSGYQVQDFYWEALNNVRSLVLNFQEEHNLVQLQNYTPFEQNLTANTLEGNLTRAWNAIYAAEGSDWFFQMAPWTISGSNSVPFDYLFKGDLMYALRQLNIPVPNYLNTPYTPPVTPASMGDYTQAHTPTLNGYPWGTVQTSAGLASSPSLTNPWNGTIVYYNNTSKANGNIRELDIAYSPTTLYLQIYTYGNASVYGSVLNDYLSVYFSGANPFIDYNLTLDVPNAAFSTVYSHQNLDFAAQYAVELLPATFSNGEGYYGFYVASGFNSWRQDIDIVNPPTAYARTVIQLEIPLTYLNYVPGDSFFMGVYLYNGTSGTGSYISPVMVKLPISLAEYTPISSIHNTVPPNGDGNYTYPDQPTQIPPGSLDLEYINVSANQFDMKWVFTYAQLWNIWDGPLGFSNQIINIFISDGSSTGSYYLGTGPNANSTVPWQTMIYISGWSTYVLTPSGEQTQGVITSANLSARTITVIVPLSYIGSNFESYKYIIVAGSYDGYGVNGWRVVDQTNTTNGGWQGGGGNPPWSSNIYTYIAPATVGEGSLTQQQALSSFSATDHKYATLVPISLPLLRNVTTTSHTQISPVENAYPQIYYSNGMYYMFYLSNATGTAELYVSTSSNAVNWSEPVALPGADGSYISSLYWGSNVYVLLGSSSGLEILNFSTLSPSDLSNYLTYHLQIAPQYATMYISGSTAYILSSYTNGSGYSYSLLAFNMSDMGGSSSTITGSDYLINRALNLSGNSYGYISGWNSHLYVAFYSYNGSYDNIGLAYMSTGGNLLGEYTYRTYENLTGIDLSVNSYGNAWIIYSTGSSAGYGLYVTNITVASAMPRFSNATSITTSPNTMDQPFLYIVQNGRNDSLLIAWHGVAENQNVVWGLRSSISWYQSSPVTTPPKVPAKSFPYTTVVIAVVVVAVVAGIAVAYAVRIRR</sequence>
<dbReference type="Gene3D" id="3.20.110.10">
    <property type="entry name" value="Glycoside hydrolase 38, N terminal domain"/>
    <property type="match status" value="1"/>
</dbReference>
<dbReference type="PANTHER" id="PTHR36306:SF1">
    <property type="entry name" value="ALPHA-AMYLASE-RELATED"/>
    <property type="match status" value="1"/>
</dbReference>
<evidence type="ECO:0000256" key="4">
    <source>
        <dbReference type="SAM" id="Phobius"/>
    </source>
</evidence>
<organism evidence="7 8">
    <name type="scientific">Thermogymnomonas acidicola</name>
    <dbReference type="NCBI Taxonomy" id="399579"/>
    <lineage>
        <taxon>Archaea</taxon>
        <taxon>Methanobacteriati</taxon>
        <taxon>Thermoplasmatota</taxon>
        <taxon>Thermoplasmata</taxon>
        <taxon>Thermoplasmatales</taxon>
        <taxon>Thermogymnomonas</taxon>
    </lineage>
</organism>
<feature type="domain" description="Glycoside hydrolase family 57 N-terminal" evidence="5">
    <location>
        <begin position="276"/>
        <end position="713"/>
    </location>
</feature>
<dbReference type="InterPro" id="IPR011330">
    <property type="entry name" value="Glyco_hydro/deAcase_b/a-brl"/>
</dbReference>
<keyword evidence="4" id="KW-0812">Transmembrane</keyword>
<dbReference type="Pfam" id="PF09985">
    <property type="entry name" value="Glucodextran_C"/>
    <property type="match status" value="1"/>
</dbReference>
<comment type="caution">
    <text evidence="7">The sequence shown here is derived from an EMBL/GenBank/DDBJ whole genome shotgun (WGS) entry which is preliminary data.</text>
</comment>
<gene>
    <name evidence="7" type="ORF">GCM10007108_13910</name>
</gene>
<keyword evidence="4" id="KW-0472">Membrane</keyword>
<dbReference type="InterPro" id="IPR004300">
    <property type="entry name" value="Glyco_hydro_57_N"/>
</dbReference>
<dbReference type="Pfam" id="PF03065">
    <property type="entry name" value="Glyco_hydro_57"/>
    <property type="match status" value="1"/>
</dbReference>
<dbReference type="InterPro" id="IPR052046">
    <property type="entry name" value="GH57_Enzymes"/>
</dbReference>
<dbReference type="CDD" id="cd09626">
    <property type="entry name" value="DOMON_glucodextranase_like"/>
    <property type="match status" value="1"/>
</dbReference>
<feature type="domain" description="Glucodextranase-like C-terminal" evidence="6">
    <location>
        <begin position="1095"/>
        <end position="1308"/>
    </location>
</feature>
<dbReference type="PANTHER" id="PTHR36306">
    <property type="entry name" value="ALPHA-AMYLASE-RELATED-RELATED"/>
    <property type="match status" value="1"/>
</dbReference>
<dbReference type="Gene3D" id="2.60.40.1190">
    <property type="match status" value="1"/>
</dbReference>
<evidence type="ECO:0000313" key="7">
    <source>
        <dbReference type="EMBL" id="GGM77064.1"/>
    </source>
</evidence>
<dbReference type="EMBL" id="BMNY01000002">
    <property type="protein sequence ID" value="GGM77064.1"/>
    <property type="molecule type" value="Genomic_DNA"/>
</dbReference>
<evidence type="ECO:0000259" key="5">
    <source>
        <dbReference type="Pfam" id="PF03065"/>
    </source>
</evidence>
<dbReference type="GO" id="GO:0003824">
    <property type="term" value="F:catalytic activity"/>
    <property type="evidence" value="ECO:0007669"/>
    <property type="project" value="InterPro"/>
</dbReference>
<comment type="similarity">
    <text evidence="1 3">Belongs to the glycosyl hydrolase 57 family.</text>
</comment>
<reference evidence="7" key="1">
    <citation type="journal article" date="2014" name="Int. J. Syst. Evol. Microbiol.">
        <title>Complete genome sequence of Corynebacterium casei LMG S-19264T (=DSM 44701T), isolated from a smear-ripened cheese.</title>
        <authorList>
            <consortium name="US DOE Joint Genome Institute (JGI-PGF)"/>
            <person name="Walter F."/>
            <person name="Albersmeier A."/>
            <person name="Kalinowski J."/>
            <person name="Ruckert C."/>
        </authorList>
    </citation>
    <scope>NUCLEOTIDE SEQUENCE</scope>
    <source>
        <strain evidence="7">JCM 13583</strain>
    </source>
</reference>
<keyword evidence="8" id="KW-1185">Reference proteome</keyword>
<dbReference type="RefSeq" id="WP_188681514.1">
    <property type="nucleotide sequence ID" value="NZ_BMNY01000002.1"/>
</dbReference>
<evidence type="ECO:0000259" key="6">
    <source>
        <dbReference type="Pfam" id="PF09985"/>
    </source>
</evidence>
<dbReference type="InterPro" id="IPR027291">
    <property type="entry name" value="Glyco_hydro_38_N_sf"/>
</dbReference>
<reference evidence="7" key="2">
    <citation type="submission" date="2022-09" db="EMBL/GenBank/DDBJ databases">
        <authorList>
            <person name="Sun Q."/>
            <person name="Ohkuma M."/>
        </authorList>
    </citation>
    <scope>NUCLEOTIDE SEQUENCE</scope>
    <source>
        <strain evidence="7">JCM 13583</strain>
    </source>
</reference>
<dbReference type="SUPFAM" id="SSF49344">
    <property type="entry name" value="CBD9-like"/>
    <property type="match status" value="1"/>
</dbReference>
<dbReference type="SUPFAM" id="SSF88713">
    <property type="entry name" value="Glycoside hydrolase/deacetylase"/>
    <property type="match status" value="1"/>
</dbReference>
<evidence type="ECO:0000256" key="2">
    <source>
        <dbReference type="ARBA" id="ARBA00023277"/>
    </source>
</evidence>
<evidence type="ECO:0000256" key="1">
    <source>
        <dbReference type="ARBA" id="ARBA00006821"/>
    </source>
</evidence>
<protein>
    <submittedName>
        <fullName evidence="7">Uncharacterized protein</fullName>
    </submittedName>
</protein>
<feature type="transmembrane region" description="Helical" evidence="4">
    <location>
        <begin position="1643"/>
        <end position="1667"/>
    </location>
</feature>
<dbReference type="Proteomes" id="UP000632195">
    <property type="component" value="Unassembled WGS sequence"/>
</dbReference>
<keyword evidence="4" id="KW-1133">Transmembrane helix</keyword>